<dbReference type="PANTHER" id="PTHR31435">
    <property type="entry name" value="PROTEIN NATD1"/>
    <property type="match status" value="1"/>
</dbReference>
<dbReference type="PROSITE" id="PS51729">
    <property type="entry name" value="GNAT_YJDJ"/>
    <property type="match status" value="1"/>
</dbReference>
<dbReference type="Proteomes" id="UP000501451">
    <property type="component" value="Chromosome"/>
</dbReference>
<evidence type="ECO:0000313" key="2">
    <source>
        <dbReference type="EMBL" id="QII82040.1"/>
    </source>
</evidence>
<evidence type="ECO:0000259" key="1">
    <source>
        <dbReference type="PROSITE" id="PS51729"/>
    </source>
</evidence>
<dbReference type="CDD" id="cd04301">
    <property type="entry name" value="NAT_SF"/>
    <property type="match status" value="1"/>
</dbReference>
<dbReference type="PANTHER" id="PTHR31435:SF10">
    <property type="entry name" value="BSR4717 PROTEIN"/>
    <property type="match status" value="1"/>
</dbReference>
<accession>A0A6G7K9W3</accession>
<protein>
    <submittedName>
        <fullName evidence="2">N-acetyltransferase</fullName>
    </submittedName>
</protein>
<dbReference type="InterPro" id="IPR031165">
    <property type="entry name" value="GNAT_YJDJ"/>
</dbReference>
<evidence type="ECO:0000313" key="3">
    <source>
        <dbReference type="Proteomes" id="UP000501451"/>
    </source>
</evidence>
<feature type="domain" description="N-acetyltransferase" evidence="1">
    <location>
        <begin position="4"/>
        <end position="93"/>
    </location>
</feature>
<dbReference type="RefSeq" id="WP_076767661.1">
    <property type="nucleotide sequence ID" value="NZ_CP049740.1"/>
</dbReference>
<dbReference type="Pfam" id="PF14542">
    <property type="entry name" value="Acetyltransf_CG"/>
    <property type="match status" value="1"/>
</dbReference>
<dbReference type="KEGG" id="jar:G7057_06035"/>
<gene>
    <name evidence="2" type="ORF">G7057_06035</name>
</gene>
<dbReference type="SUPFAM" id="SSF55729">
    <property type="entry name" value="Acyl-CoA N-acyltransferases (Nat)"/>
    <property type="match status" value="1"/>
</dbReference>
<keyword evidence="3" id="KW-1185">Reference proteome</keyword>
<dbReference type="GO" id="GO:0016740">
    <property type="term" value="F:transferase activity"/>
    <property type="evidence" value="ECO:0007669"/>
    <property type="project" value="UniProtKB-KW"/>
</dbReference>
<proteinExistence type="predicted"/>
<keyword evidence="2" id="KW-0808">Transferase</keyword>
<dbReference type="InterPro" id="IPR045057">
    <property type="entry name" value="Gcn5-rel_NAT"/>
</dbReference>
<reference evidence="2 3" key="1">
    <citation type="journal article" date="2017" name="Int. J. Syst. Evol. Microbiol.">
        <title>Jeotgalibaca porci sp. nov. and Jeotgalibaca arthritidis sp. nov., isolated from pigs, and emended description of the genus Jeotgalibaca.</title>
        <authorList>
            <person name="Zamora L."/>
            <person name="Perez-Sancho M."/>
            <person name="Dominguez L."/>
            <person name="Fernandez-Garayzabal J.F."/>
            <person name="Vela A.I."/>
        </authorList>
    </citation>
    <scope>NUCLEOTIDE SEQUENCE [LARGE SCALE GENOMIC DNA]</scope>
    <source>
        <strain evidence="2 3">CECT 9157</strain>
    </source>
</reference>
<dbReference type="Gene3D" id="3.40.630.30">
    <property type="match status" value="1"/>
</dbReference>
<sequence>MENEFIKVGNGYQKQDENGKMIAEITFVPTGEDKVIADHTFVDPSLRGQGMAEKLLDYLADEMRKEGKKIIPLCPYVVKQFERQPDKYGDVAVQKD</sequence>
<dbReference type="EMBL" id="CP049740">
    <property type="protein sequence ID" value="QII82040.1"/>
    <property type="molecule type" value="Genomic_DNA"/>
</dbReference>
<dbReference type="InterPro" id="IPR016181">
    <property type="entry name" value="Acyl_CoA_acyltransferase"/>
</dbReference>
<dbReference type="AlphaFoldDB" id="A0A6G7K9W3"/>
<name>A0A6G7K9W3_9LACT</name>
<organism evidence="2 3">
    <name type="scientific">Jeotgalibaca arthritidis</name>
    <dbReference type="NCBI Taxonomy" id="1868794"/>
    <lineage>
        <taxon>Bacteria</taxon>
        <taxon>Bacillati</taxon>
        <taxon>Bacillota</taxon>
        <taxon>Bacilli</taxon>
        <taxon>Lactobacillales</taxon>
        <taxon>Carnobacteriaceae</taxon>
        <taxon>Jeotgalibaca</taxon>
    </lineage>
</organism>